<organism evidence="1">
    <name type="scientific">marine sediment metagenome</name>
    <dbReference type="NCBI Taxonomy" id="412755"/>
    <lineage>
        <taxon>unclassified sequences</taxon>
        <taxon>metagenomes</taxon>
        <taxon>ecological metagenomes</taxon>
    </lineage>
</organism>
<comment type="caution">
    <text evidence="1">The sequence shown here is derived from an EMBL/GenBank/DDBJ whole genome shotgun (WGS) entry which is preliminary data.</text>
</comment>
<dbReference type="AlphaFoldDB" id="A0A0F9MM14"/>
<dbReference type="EMBL" id="LAZR01005378">
    <property type="protein sequence ID" value="KKN00412.1"/>
    <property type="molecule type" value="Genomic_DNA"/>
</dbReference>
<gene>
    <name evidence="1" type="ORF">LCGC14_1138000</name>
</gene>
<reference evidence="1" key="1">
    <citation type="journal article" date="2015" name="Nature">
        <title>Complex archaea that bridge the gap between prokaryotes and eukaryotes.</title>
        <authorList>
            <person name="Spang A."/>
            <person name="Saw J.H."/>
            <person name="Jorgensen S.L."/>
            <person name="Zaremba-Niedzwiedzka K."/>
            <person name="Martijn J."/>
            <person name="Lind A.E."/>
            <person name="van Eijk R."/>
            <person name="Schleper C."/>
            <person name="Guy L."/>
            <person name="Ettema T.J."/>
        </authorList>
    </citation>
    <scope>NUCLEOTIDE SEQUENCE</scope>
</reference>
<accession>A0A0F9MM14</accession>
<proteinExistence type="predicted"/>
<feature type="non-terminal residue" evidence="1">
    <location>
        <position position="1"/>
    </location>
</feature>
<protein>
    <submittedName>
        <fullName evidence="1">Uncharacterized protein</fullName>
    </submittedName>
</protein>
<sequence>TNLFVDEFEYIDMKNHLMHILNYPWKSVTMVSSL</sequence>
<name>A0A0F9MM14_9ZZZZ</name>
<evidence type="ECO:0000313" key="1">
    <source>
        <dbReference type="EMBL" id="KKN00412.1"/>
    </source>
</evidence>